<evidence type="ECO:0008006" key="3">
    <source>
        <dbReference type="Google" id="ProtNLM"/>
    </source>
</evidence>
<dbReference type="OMA" id="EVANCIH"/>
<name>A0A0D2MTB2_HYPSF</name>
<proteinExistence type="predicted"/>
<dbReference type="Proteomes" id="UP000054270">
    <property type="component" value="Unassembled WGS sequence"/>
</dbReference>
<dbReference type="EMBL" id="KN817524">
    <property type="protein sequence ID" value="KJA27278.1"/>
    <property type="molecule type" value="Genomic_DNA"/>
</dbReference>
<keyword evidence="2" id="KW-1185">Reference proteome</keyword>
<evidence type="ECO:0000313" key="2">
    <source>
        <dbReference type="Proteomes" id="UP000054270"/>
    </source>
</evidence>
<dbReference type="AlphaFoldDB" id="A0A0D2MTB2"/>
<dbReference type="STRING" id="945553.A0A0D2MTB2"/>
<organism evidence="1 2">
    <name type="scientific">Hypholoma sublateritium (strain FD-334 SS-4)</name>
    <dbReference type="NCBI Taxonomy" id="945553"/>
    <lineage>
        <taxon>Eukaryota</taxon>
        <taxon>Fungi</taxon>
        <taxon>Dikarya</taxon>
        <taxon>Basidiomycota</taxon>
        <taxon>Agaricomycotina</taxon>
        <taxon>Agaricomycetes</taxon>
        <taxon>Agaricomycetidae</taxon>
        <taxon>Agaricales</taxon>
        <taxon>Agaricineae</taxon>
        <taxon>Strophariaceae</taxon>
        <taxon>Hypholoma</taxon>
    </lineage>
</organism>
<protein>
    <recommendedName>
        <fullName evidence="3">HNH nuclease domain-containing protein</fullName>
    </recommendedName>
</protein>
<sequence length="295" mass="32671">MVTGGNIENNLVYVRILGCLLHHIQDLGLHTVVYEIVSCKDDVALLSVGQMYYDHYIRAFRANKDAVPTPSNHATRPSFDKMADIIKATLVEAPQSHATAKKYALIRDGLRCVITGAYDTQSVMNLKELGNKFNSDPSLQMESMQCAHIFAESPNSSIDLQSPKRDYAASMWAVMQRFGYQSLPDDLNVHCRFDELAIWFTATDIPYTYVIVTLTTPDRVKFPLPSPAYLSIHAACAKVAHLSGAAECIDKFYQDMEDRNTLSSDGSSASILEEAIRGLQVIGFEAEVHGNKSGN</sequence>
<gene>
    <name evidence="1" type="ORF">HYPSUDRAFT_157352</name>
</gene>
<accession>A0A0D2MTB2</accession>
<reference evidence="2" key="1">
    <citation type="submission" date="2014-04" db="EMBL/GenBank/DDBJ databases">
        <title>Evolutionary Origins and Diversification of the Mycorrhizal Mutualists.</title>
        <authorList>
            <consortium name="DOE Joint Genome Institute"/>
            <consortium name="Mycorrhizal Genomics Consortium"/>
            <person name="Kohler A."/>
            <person name="Kuo A."/>
            <person name="Nagy L.G."/>
            <person name="Floudas D."/>
            <person name="Copeland A."/>
            <person name="Barry K.W."/>
            <person name="Cichocki N."/>
            <person name="Veneault-Fourrey C."/>
            <person name="LaButti K."/>
            <person name="Lindquist E.A."/>
            <person name="Lipzen A."/>
            <person name="Lundell T."/>
            <person name="Morin E."/>
            <person name="Murat C."/>
            <person name="Riley R."/>
            <person name="Ohm R."/>
            <person name="Sun H."/>
            <person name="Tunlid A."/>
            <person name="Henrissat B."/>
            <person name="Grigoriev I.V."/>
            <person name="Hibbett D.S."/>
            <person name="Martin F."/>
        </authorList>
    </citation>
    <scope>NUCLEOTIDE SEQUENCE [LARGE SCALE GENOMIC DNA]</scope>
    <source>
        <strain evidence="2">FD-334 SS-4</strain>
    </source>
</reference>
<evidence type="ECO:0000313" key="1">
    <source>
        <dbReference type="EMBL" id="KJA27278.1"/>
    </source>
</evidence>
<dbReference type="OrthoDB" id="2104739at2759"/>